<dbReference type="GO" id="GO:0005634">
    <property type="term" value="C:nucleus"/>
    <property type="evidence" value="ECO:0007669"/>
    <property type="project" value="UniProtKB-SubCell"/>
</dbReference>
<keyword evidence="10" id="KW-1185">Reference proteome</keyword>
<dbReference type="Gene3D" id="1.10.10.10">
    <property type="entry name" value="Winged helix-like DNA-binding domain superfamily/Winged helix DNA-binding domain"/>
    <property type="match status" value="1"/>
</dbReference>
<gene>
    <name evidence="9" type="ORF">WMSIL1_LOCUS5058</name>
</gene>
<dbReference type="GO" id="GO:0045910">
    <property type="term" value="P:negative regulation of DNA recombination"/>
    <property type="evidence" value="ECO:0007669"/>
    <property type="project" value="TreeGrafter"/>
</dbReference>
<comment type="similarity">
    <text evidence="6">Belongs to the histone H1/H5 family.</text>
</comment>
<evidence type="ECO:0000256" key="1">
    <source>
        <dbReference type="ARBA" id="ARBA00004123"/>
    </source>
</evidence>
<dbReference type="GO" id="GO:0003690">
    <property type="term" value="F:double-stranded DNA binding"/>
    <property type="evidence" value="ECO:0007669"/>
    <property type="project" value="TreeGrafter"/>
</dbReference>
<dbReference type="InterPro" id="IPR005819">
    <property type="entry name" value="H1/H5"/>
</dbReference>
<dbReference type="InterPro" id="IPR036390">
    <property type="entry name" value="WH_DNA-bd_sf"/>
</dbReference>
<feature type="compositionally biased region" description="Basic residues" evidence="7">
    <location>
        <begin position="109"/>
        <end position="120"/>
    </location>
</feature>
<feature type="compositionally biased region" description="Basic residues" evidence="7">
    <location>
        <begin position="136"/>
        <end position="175"/>
    </location>
</feature>
<dbReference type="GO" id="GO:0006334">
    <property type="term" value="P:nucleosome assembly"/>
    <property type="evidence" value="ECO:0007669"/>
    <property type="project" value="InterPro"/>
</dbReference>
<dbReference type="PRINTS" id="PR00624">
    <property type="entry name" value="HISTONEH5"/>
</dbReference>
<evidence type="ECO:0000313" key="9">
    <source>
        <dbReference type="EMBL" id="VUZ45121.1"/>
    </source>
</evidence>
<evidence type="ECO:0000259" key="8">
    <source>
        <dbReference type="PROSITE" id="PS51504"/>
    </source>
</evidence>
<organism evidence="9 10">
    <name type="scientific">Hymenolepis diminuta</name>
    <name type="common">Rat tapeworm</name>
    <dbReference type="NCBI Taxonomy" id="6216"/>
    <lineage>
        <taxon>Eukaryota</taxon>
        <taxon>Metazoa</taxon>
        <taxon>Spiralia</taxon>
        <taxon>Lophotrochozoa</taxon>
        <taxon>Platyhelminthes</taxon>
        <taxon>Cestoda</taxon>
        <taxon>Eucestoda</taxon>
        <taxon>Cyclophyllidea</taxon>
        <taxon>Hymenolepididae</taxon>
        <taxon>Hymenolepis</taxon>
    </lineage>
</organism>
<dbReference type="EMBL" id="CABIJS010000155">
    <property type="protein sequence ID" value="VUZ45121.1"/>
    <property type="molecule type" value="Genomic_DNA"/>
</dbReference>
<dbReference type="Proteomes" id="UP000321570">
    <property type="component" value="Unassembled WGS sequence"/>
</dbReference>
<dbReference type="AlphaFoldDB" id="A0A564YCY0"/>
<dbReference type="PANTHER" id="PTHR11467:SF36">
    <property type="entry name" value="HISTONE 24-RELATED"/>
    <property type="match status" value="1"/>
</dbReference>
<proteinExistence type="inferred from homology"/>
<evidence type="ECO:0000313" key="10">
    <source>
        <dbReference type="Proteomes" id="UP000321570"/>
    </source>
</evidence>
<dbReference type="CDD" id="cd00073">
    <property type="entry name" value="H15"/>
    <property type="match status" value="1"/>
</dbReference>
<dbReference type="PANTHER" id="PTHR11467">
    <property type="entry name" value="HISTONE H1"/>
    <property type="match status" value="1"/>
</dbReference>
<dbReference type="PROSITE" id="PS51504">
    <property type="entry name" value="H15"/>
    <property type="match status" value="1"/>
</dbReference>
<protein>
    <recommendedName>
        <fullName evidence="8">H15 domain-containing protein</fullName>
    </recommendedName>
</protein>
<dbReference type="FunFam" id="1.10.10.10:FF:000140">
    <property type="entry name" value="Histone H1.0"/>
    <property type="match status" value="1"/>
</dbReference>
<keyword evidence="4 6" id="KW-0238">DNA-binding</keyword>
<dbReference type="GO" id="GO:0031492">
    <property type="term" value="F:nucleosomal DNA binding"/>
    <property type="evidence" value="ECO:0007669"/>
    <property type="project" value="TreeGrafter"/>
</dbReference>
<evidence type="ECO:0000256" key="4">
    <source>
        <dbReference type="ARBA" id="ARBA00023125"/>
    </source>
</evidence>
<feature type="region of interest" description="Disordered" evidence="7">
    <location>
        <begin position="95"/>
        <end position="175"/>
    </location>
</feature>
<feature type="domain" description="H15" evidence="8">
    <location>
        <begin position="28"/>
        <end position="102"/>
    </location>
</feature>
<evidence type="ECO:0000256" key="2">
    <source>
        <dbReference type="ARBA" id="ARBA00004286"/>
    </source>
</evidence>
<dbReference type="SUPFAM" id="SSF46785">
    <property type="entry name" value="Winged helix' DNA-binding domain"/>
    <property type="match status" value="1"/>
</dbReference>
<dbReference type="InterPro" id="IPR036388">
    <property type="entry name" value="WH-like_DNA-bd_sf"/>
</dbReference>
<evidence type="ECO:0000256" key="7">
    <source>
        <dbReference type="SAM" id="MobiDB-lite"/>
    </source>
</evidence>
<sequence>MKLGIPMVAAALKATALKTSKAKKAPAAHPPFAKMIVEAIASLKEKGGSSRQAILKYIKSHYKVEEKIAEVNVRRVLVSATAAGKLVRVKGAGASGSFKVSQKAEKKPRAVTKKPKKAASKPKTASTTKIGEKAKKTPSKPKKATSTAKSKKVVVKKSKKPAVKKTPKKAPAAKK</sequence>
<evidence type="ECO:0000256" key="5">
    <source>
        <dbReference type="ARBA" id="ARBA00023242"/>
    </source>
</evidence>
<dbReference type="Pfam" id="PF00538">
    <property type="entry name" value="Linker_histone"/>
    <property type="match status" value="1"/>
</dbReference>
<comment type="subcellular location">
    <subcellularLocation>
        <location evidence="2">Chromosome</location>
    </subcellularLocation>
    <subcellularLocation>
        <location evidence="1 6">Nucleus</location>
    </subcellularLocation>
</comment>
<accession>A0A564YCY0</accession>
<keyword evidence="3 6" id="KW-0158">Chromosome</keyword>
<dbReference type="InterPro" id="IPR005818">
    <property type="entry name" value="Histone_H1/H5_H15"/>
</dbReference>
<dbReference type="GO" id="GO:0000786">
    <property type="term" value="C:nucleosome"/>
    <property type="evidence" value="ECO:0007669"/>
    <property type="project" value="InterPro"/>
</dbReference>
<evidence type="ECO:0000256" key="3">
    <source>
        <dbReference type="ARBA" id="ARBA00022454"/>
    </source>
</evidence>
<keyword evidence="5 6" id="KW-0539">Nucleus</keyword>
<dbReference type="GO" id="GO:0030261">
    <property type="term" value="P:chromosome condensation"/>
    <property type="evidence" value="ECO:0007669"/>
    <property type="project" value="TreeGrafter"/>
</dbReference>
<evidence type="ECO:0000256" key="6">
    <source>
        <dbReference type="RuleBase" id="RU003894"/>
    </source>
</evidence>
<name>A0A564YCY0_HYMDI</name>
<dbReference type="GO" id="GO:0030527">
    <property type="term" value="F:structural constituent of chromatin"/>
    <property type="evidence" value="ECO:0007669"/>
    <property type="project" value="InterPro"/>
</dbReference>
<dbReference type="SMART" id="SM00526">
    <property type="entry name" value="H15"/>
    <property type="match status" value="1"/>
</dbReference>
<reference evidence="9 10" key="1">
    <citation type="submission" date="2019-07" db="EMBL/GenBank/DDBJ databases">
        <authorList>
            <person name="Jastrzebski P J."/>
            <person name="Paukszto L."/>
            <person name="Jastrzebski P J."/>
        </authorList>
    </citation>
    <scope>NUCLEOTIDE SEQUENCE [LARGE SCALE GENOMIC DNA]</scope>
    <source>
        <strain evidence="9 10">WMS-il1</strain>
    </source>
</reference>